<feature type="compositionally biased region" description="Basic and acidic residues" evidence="7">
    <location>
        <begin position="219"/>
        <end position="228"/>
    </location>
</feature>
<evidence type="ECO:0000256" key="1">
    <source>
        <dbReference type="ARBA" id="ARBA00022553"/>
    </source>
</evidence>
<evidence type="ECO:0000313" key="10">
    <source>
        <dbReference type="Proteomes" id="UP000683360"/>
    </source>
</evidence>
<protein>
    <submittedName>
        <fullName evidence="9">BBX</fullName>
    </submittedName>
</protein>
<dbReference type="SUPFAM" id="SSF47095">
    <property type="entry name" value="HMG-box"/>
    <property type="match status" value="1"/>
</dbReference>
<proteinExistence type="predicted"/>
<dbReference type="OrthoDB" id="2377365at2759"/>
<dbReference type="EMBL" id="CAJPWZ010003296">
    <property type="protein sequence ID" value="CAG2256143.1"/>
    <property type="molecule type" value="Genomic_DNA"/>
</dbReference>
<feature type="region of interest" description="Disordered" evidence="7">
    <location>
        <begin position="425"/>
        <end position="460"/>
    </location>
</feature>
<dbReference type="GO" id="GO:0000981">
    <property type="term" value="F:DNA-binding transcription factor activity, RNA polymerase II-specific"/>
    <property type="evidence" value="ECO:0007669"/>
    <property type="project" value="TreeGrafter"/>
</dbReference>
<dbReference type="InterPro" id="IPR009071">
    <property type="entry name" value="HMG_box_dom"/>
</dbReference>
<organism evidence="9 10">
    <name type="scientific">Mytilus edulis</name>
    <name type="common">Blue mussel</name>
    <dbReference type="NCBI Taxonomy" id="6550"/>
    <lineage>
        <taxon>Eukaryota</taxon>
        <taxon>Metazoa</taxon>
        <taxon>Spiralia</taxon>
        <taxon>Lophotrochozoa</taxon>
        <taxon>Mollusca</taxon>
        <taxon>Bivalvia</taxon>
        <taxon>Autobranchia</taxon>
        <taxon>Pteriomorphia</taxon>
        <taxon>Mytilida</taxon>
        <taxon>Mytiloidea</taxon>
        <taxon>Mytilidae</taxon>
        <taxon>Mytilinae</taxon>
        <taxon>Mytilus</taxon>
    </lineage>
</organism>
<feature type="DNA-binding region" description="HMG box" evidence="6">
    <location>
        <begin position="12"/>
        <end position="67"/>
    </location>
</feature>
<keyword evidence="5 6" id="KW-0539">Nucleus</keyword>
<dbReference type="AlphaFoldDB" id="A0A8S3VEW9"/>
<feature type="domain" description="HMG box" evidence="8">
    <location>
        <begin position="12"/>
        <end position="67"/>
    </location>
</feature>
<accession>A0A8S3VEW9</accession>
<dbReference type="GO" id="GO:0005634">
    <property type="term" value="C:nucleus"/>
    <property type="evidence" value="ECO:0007669"/>
    <property type="project" value="UniProtKB-UniRule"/>
</dbReference>
<evidence type="ECO:0000259" key="8">
    <source>
        <dbReference type="PROSITE" id="PS50118"/>
    </source>
</evidence>
<comment type="caution">
    <text evidence="9">The sequence shown here is derived from an EMBL/GenBank/DDBJ whole genome shotgun (WGS) entry which is preliminary data.</text>
</comment>
<evidence type="ECO:0000256" key="2">
    <source>
        <dbReference type="ARBA" id="ARBA00023015"/>
    </source>
</evidence>
<keyword evidence="10" id="KW-1185">Reference proteome</keyword>
<dbReference type="InterPro" id="IPR036910">
    <property type="entry name" value="HMG_box_dom_sf"/>
</dbReference>
<dbReference type="PROSITE" id="PS50118">
    <property type="entry name" value="HMG_BOX_2"/>
    <property type="match status" value="1"/>
</dbReference>
<dbReference type="Proteomes" id="UP000683360">
    <property type="component" value="Unassembled WGS sequence"/>
</dbReference>
<feature type="region of interest" description="Disordered" evidence="7">
    <location>
        <begin position="134"/>
        <end position="153"/>
    </location>
</feature>
<name>A0A8S3VEW9_MYTED</name>
<feature type="compositionally biased region" description="Polar residues" evidence="7">
    <location>
        <begin position="134"/>
        <end position="143"/>
    </location>
</feature>
<dbReference type="PANTHER" id="PTHR13059:SF10">
    <property type="entry name" value="HMG BOX TRANSCRIPTION FACTOR BBX"/>
    <property type="match status" value="1"/>
</dbReference>
<feature type="compositionally biased region" description="Polar residues" evidence="7">
    <location>
        <begin position="669"/>
        <end position="699"/>
    </location>
</feature>
<dbReference type="GO" id="GO:0000977">
    <property type="term" value="F:RNA polymerase II transcription regulatory region sequence-specific DNA binding"/>
    <property type="evidence" value="ECO:0007669"/>
    <property type="project" value="TreeGrafter"/>
</dbReference>
<evidence type="ECO:0000313" key="9">
    <source>
        <dbReference type="EMBL" id="CAG2256143.1"/>
    </source>
</evidence>
<dbReference type="PANTHER" id="PTHR13059">
    <property type="entry name" value="HMG-BOX TRANSCRIPTION FACTOR BBX"/>
    <property type="match status" value="1"/>
</dbReference>
<keyword evidence="3 6" id="KW-0238">DNA-binding</keyword>
<feature type="region of interest" description="Disordered" evidence="7">
    <location>
        <begin position="600"/>
        <end position="639"/>
    </location>
</feature>
<feature type="region of interest" description="Disordered" evidence="7">
    <location>
        <begin position="219"/>
        <end position="263"/>
    </location>
</feature>
<evidence type="ECO:0000256" key="4">
    <source>
        <dbReference type="ARBA" id="ARBA00023163"/>
    </source>
</evidence>
<dbReference type="Pfam" id="PF00505">
    <property type="entry name" value="HMG_box"/>
    <property type="match status" value="1"/>
</dbReference>
<evidence type="ECO:0000256" key="7">
    <source>
        <dbReference type="SAM" id="MobiDB-lite"/>
    </source>
</evidence>
<keyword evidence="1" id="KW-0597">Phosphoprotein</keyword>
<gene>
    <name evidence="9" type="ORF">MEDL_67494</name>
</gene>
<feature type="region of interest" description="Disordered" evidence="7">
    <location>
        <begin position="289"/>
        <end position="318"/>
    </location>
</feature>
<feature type="compositionally biased region" description="Basic residues" evidence="7">
    <location>
        <begin position="615"/>
        <end position="625"/>
    </location>
</feature>
<keyword evidence="4" id="KW-0804">Transcription</keyword>
<evidence type="ECO:0000256" key="3">
    <source>
        <dbReference type="ARBA" id="ARBA00023125"/>
    </source>
</evidence>
<feature type="compositionally biased region" description="Polar residues" evidence="7">
    <location>
        <begin position="229"/>
        <end position="245"/>
    </location>
</feature>
<feature type="compositionally biased region" description="Acidic residues" evidence="7">
    <location>
        <begin position="250"/>
        <end position="262"/>
    </location>
</feature>
<keyword evidence="2" id="KW-0805">Transcription regulation</keyword>
<dbReference type="SMART" id="SM00398">
    <property type="entry name" value="HMG"/>
    <property type="match status" value="1"/>
</dbReference>
<reference evidence="9" key="1">
    <citation type="submission" date="2021-03" db="EMBL/GenBank/DDBJ databases">
        <authorList>
            <person name="Bekaert M."/>
        </authorList>
    </citation>
    <scope>NUCLEOTIDE SEQUENCE</scope>
</reference>
<dbReference type="Gene3D" id="1.10.30.10">
    <property type="entry name" value="High mobility group box domain"/>
    <property type="match status" value="1"/>
</dbReference>
<sequence length="881" mass="98892">MDADPDLDKKDVRRPMNAFLIFCKRHRSIVRERNPHLDNRSVTRILGDLWANIGDEEKNKYTDLAKQVSLVITNIGDEEKNKYTDLAKQVSLVITNIGDEEKNKYTDLAKQYKDAFMKANPDYKWHNPERMTQLQTNKSSNKPTNERVPSVNPSNMGGLSMLMEGIQVKSNQFTAAKNVEQNTKPVILPLLTGISPFQSWTSQQDFALEEERKLVIDEVNIKPEDKDTTPNPVQVKQEACSSEHLTNPDQQEENPDDPDDDAIYSCGKIVMDHIIDKLYLSTIKNIGQNKKSAAKKSPKKRENETIDSSNKPFLLPPLQGRKSYHTSIAVKNLLEFTRKAAARDAANIDGQGQSVTPMQEPIINTVSEAKQKLKDFCLKKEGRPKVVSGNENSGDSFDVKEFKRKRCYSESCAELYKHQEKRIKMESDNFNENGDDTKSTSPSNGDDYQPTRKSRRRNRGQRYQELINEGIIQPSKARIAAMKTEANVRSISFKESFLNKRAEDIGDEVLSVYPRQIRKRTMSESEKNRTFYDESSRYRTGDFDLEAHIKTLPACSLEKVVKPKRNIGKCLSESDSGNQAMDASSSPENFLEVKLTVPPHIKAKPTDDGVPVVGSRKRKARKHSITHLQPVRDAPKTDKTTTIISGLNKQTIEPLIETHEYSDVKGDNSSEGNELSSSKGDNSNETMNEMINSNAGVDSRTSCPDLDMGKNEILDKQCCKITEKSDIPHHSNILMEGVCNTKLTKLKDITTKDTTSPEETITDSSILSIDLPSFIKTPFSDQDENSNETDYCNYSNNRSSSSLEEKYVITKRTSDNTLCGSEDNVTMVTAVSVALPVTTEDSSHGDDRIETQNVQVSMSACDNQTSSVAMTTIQPSLPCLC</sequence>
<evidence type="ECO:0000256" key="5">
    <source>
        <dbReference type="ARBA" id="ARBA00023242"/>
    </source>
</evidence>
<evidence type="ECO:0000256" key="6">
    <source>
        <dbReference type="PROSITE-ProRule" id="PRU00267"/>
    </source>
</evidence>
<dbReference type="InterPro" id="IPR052412">
    <property type="entry name" value="CC-Dev_Transcription_Reg"/>
</dbReference>
<feature type="region of interest" description="Disordered" evidence="7">
    <location>
        <begin position="661"/>
        <end position="699"/>
    </location>
</feature>